<accession>A0A0D2PIL0</accession>
<dbReference type="AlphaFoldDB" id="A0A0D2PIL0"/>
<feature type="compositionally biased region" description="Low complexity" evidence="1">
    <location>
        <begin position="179"/>
        <end position="193"/>
    </location>
</feature>
<keyword evidence="4" id="KW-1185">Reference proteome</keyword>
<reference evidence="4" key="1">
    <citation type="submission" date="2014-04" db="EMBL/GenBank/DDBJ databases">
        <title>Evolutionary Origins and Diversification of the Mycorrhizal Mutualists.</title>
        <authorList>
            <consortium name="DOE Joint Genome Institute"/>
            <consortium name="Mycorrhizal Genomics Consortium"/>
            <person name="Kohler A."/>
            <person name="Kuo A."/>
            <person name="Nagy L.G."/>
            <person name="Floudas D."/>
            <person name="Copeland A."/>
            <person name="Barry K.W."/>
            <person name="Cichocki N."/>
            <person name="Veneault-Fourrey C."/>
            <person name="LaButti K."/>
            <person name="Lindquist E.A."/>
            <person name="Lipzen A."/>
            <person name="Lundell T."/>
            <person name="Morin E."/>
            <person name="Murat C."/>
            <person name="Riley R."/>
            <person name="Ohm R."/>
            <person name="Sun H."/>
            <person name="Tunlid A."/>
            <person name="Henrissat B."/>
            <person name="Grigoriev I.V."/>
            <person name="Hibbett D.S."/>
            <person name="Martin F."/>
        </authorList>
    </citation>
    <scope>NUCLEOTIDE SEQUENCE [LARGE SCALE GENOMIC DNA]</scope>
    <source>
        <strain evidence="4">FD-334 SS-4</strain>
    </source>
</reference>
<dbReference type="EMBL" id="KN817573">
    <property type="protein sequence ID" value="KJA19860.1"/>
    <property type="molecule type" value="Genomic_DNA"/>
</dbReference>
<dbReference type="InterPro" id="IPR021711">
    <property type="entry name" value="DUF3295"/>
</dbReference>
<evidence type="ECO:0000256" key="1">
    <source>
        <dbReference type="SAM" id="MobiDB-lite"/>
    </source>
</evidence>
<sequence>MRSSSATSSSGEKGREPDTEKEKDGDIDVEPAEDDNQDLVAEAGDERARERYFAQEQVHRAARAEEEKLRRSDAERQQRQLETAAALNAPTADNACETSSMWHARFNIGSHSDDGAGSGSDPSAAVQAGAGANGKGKERAMEGAVDQQNDAQQNYGQQAQQLSQLPQIPPTVYPQQQEAHAQLPSAAALSQSQMRQLERLHQVPQYHVGAPQLPITEEENYAAFGLASAIIEEGKQREVSSAVAADDGEWSSEGLTADDEEPQAQRQAQQEAEEEEQRGLQLQRQLQQLGQRQQPTRPPAVRRTHSSHYPGPAANDARDKQEARRQRELFVKLPTKSFQDLAKTRSESVVGLTQLLNPNPELSPVNHPHRRNLSSGEIRRGGDPTVSPMQSLMPTIPSQSPPAPPPTSPVPASRGAVSVVPVTAIISPSIHHPAKRAGATSIRSARQNMLSTEISESLRRHLLWQRQTSKPNPTAIRKTANAGSSRLDPLGGEQAVLPSMAQVHPQGKPEGTPQVTAQKPVAATQQERDEGSDAGISRNVRYTDDYHYTGW</sequence>
<protein>
    <recommendedName>
        <fullName evidence="2">DUF3295 domain-containing protein</fullName>
    </recommendedName>
</protein>
<feature type="compositionally biased region" description="Low complexity" evidence="1">
    <location>
        <begin position="146"/>
        <end position="166"/>
    </location>
</feature>
<evidence type="ECO:0000313" key="3">
    <source>
        <dbReference type="EMBL" id="KJA19860.1"/>
    </source>
</evidence>
<evidence type="ECO:0000313" key="4">
    <source>
        <dbReference type="Proteomes" id="UP000054270"/>
    </source>
</evidence>
<dbReference type="Pfam" id="PF11702">
    <property type="entry name" value="DUF3295"/>
    <property type="match status" value="1"/>
</dbReference>
<feature type="compositionally biased region" description="Basic and acidic residues" evidence="1">
    <location>
        <begin position="44"/>
        <end position="79"/>
    </location>
</feature>
<feature type="compositionally biased region" description="Low complexity" evidence="1">
    <location>
        <begin position="1"/>
        <end position="10"/>
    </location>
</feature>
<feature type="compositionally biased region" description="Basic and acidic residues" evidence="1">
    <location>
        <begin position="316"/>
        <end position="330"/>
    </location>
</feature>
<feature type="region of interest" description="Disordered" evidence="1">
    <location>
        <begin position="1"/>
        <end position="93"/>
    </location>
</feature>
<feature type="compositionally biased region" description="Basic and acidic residues" evidence="1">
    <location>
        <begin position="12"/>
        <end position="26"/>
    </location>
</feature>
<feature type="compositionally biased region" description="Low complexity" evidence="1">
    <location>
        <begin position="279"/>
        <end position="295"/>
    </location>
</feature>
<feature type="domain" description="DUF3295" evidence="2">
    <location>
        <begin position="428"/>
        <end position="477"/>
    </location>
</feature>
<feature type="region of interest" description="Disordered" evidence="1">
    <location>
        <begin position="356"/>
        <end position="414"/>
    </location>
</feature>
<name>A0A0D2PIL0_HYPSF</name>
<dbReference type="OrthoDB" id="515401at2759"/>
<proteinExistence type="predicted"/>
<evidence type="ECO:0000259" key="2">
    <source>
        <dbReference type="Pfam" id="PF11702"/>
    </source>
</evidence>
<feature type="compositionally biased region" description="Acidic residues" evidence="1">
    <location>
        <begin position="27"/>
        <end position="37"/>
    </location>
</feature>
<organism evidence="3 4">
    <name type="scientific">Hypholoma sublateritium (strain FD-334 SS-4)</name>
    <dbReference type="NCBI Taxonomy" id="945553"/>
    <lineage>
        <taxon>Eukaryota</taxon>
        <taxon>Fungi</taxon>
        <taxon>Dikarya</taxon>
        <taxon>Basidiomycota</taxon>
        <taxon>Agaricomycotina</taxon>
        <taxon>Agaricomycetes</taxon>
        <taxon>Agaricomycetidae</taxon>
        <taxon>Agaricales</taxon>
        <taxon>Agaricineae</taxon>
        <taxon>Strophariaceae</taxon>
        <taxon>Hypholoma</taxon>
    </lineage>
</organism>
<feature type="compositionally biased region" description="Acidic residues" evidence="1">
    <location>
        <begin position="246"/>
        <end position="262"/>
    </location>
</feature>
<feature type="region of interest" description="Disordered" evidence="1">
    <location>
        <begin position="470"/>
        <end position="539"/>
    </location>
</feature>
<dbReference type="STRING" id="945553.A0A0D2PIL0"/>
<feature type="region of interest" description="Disordered" evidence="1">
    <location>
        <begin position="235"/>
        <end position="333"/>
    </location>
</feature>
<feature type="compositionally biased region" description="Low complexity" evidence="1">
    <location>
        <begin position="83"/>
        <end position="93"/>
    </location>
</feature>
<feature type="compositionally biased region" description="Pro residues" evidence="1">
    <location>
        <begin position="399"/>
        <end position="409"/>
    </location>
</feature>
<gene>
    <name evidence="3" type="ORF">HYPSUDRAFT_852873</name>
</gene>
<dbReference type="Proteomes" id="UP000054270">
    <property type="component" value="Unassembled WGS sequence"/>
</dbReference>
<feature type="region of interest" description="Disordered" evidence="1">
    <location>
        <begin position="107"/>
        <end position="193"/>
    </location>
</feature>